<protein>
    <recommendedName>
        <fullName evidence="4">Secreted protein</fullName>
    </recommendedName>
</protein>
<feature type="signal peptide" evidence="1">
    <location>
        <begin position="1"/>
        <end position="17"/>
    </location>
</feature>
<dbReference type="EMBL" id="WHUW01000017">
    <property type="protein sequence ID" value="KAF8438021.1"/>
    <property type="molecule type" value="Genomic_DNA"/>
</dbReference>
<reference evidence="2" key="1">
    <citation type="submission" date="2019-10" db="EMBL/GenBank/DDBJ databases">
        <authorList>
            <consortium name="DOE Joint Genome Institute"/>
            <person name="Kuo A."/>
            <person name="Miyauchi S."/>
            <person name="Kiss E."/>
            <person name="Drula E."/>
            <person name="Kohler A."/>
            <person name="Sanchez-Garcia M."/>
            <person name="Andreopoulos B."/>
            <person name="Barry K.W."/>
            <person name="Bonito G."/>
            <person name="Buee M."/>
            <person name="Carver A."/>
            <person name="Chen C."/>
            <person name="Cichocki N."/>
            <person name="Clum A."/>
            <person name="Culley D."/>
            <person name="Crous P.W."/>
            <person name="Fauchery L."/>
            <person name="Girlanda M."/>
            <person name="Hayes R."/>
            <person name="Keri Z."/>
            <person name="LaButti K."/>
            <person name="Lipzen A."/>
            <person name="Lombard V."/>
            <person name="Magnuson J."/>
            <person name="Maillard F."/>
            <person name="Morin E."/>
            <person name="Murat C."/>
            <person name="Nolan M."/>
            <person name="Ohm R."/>
            <person name="Pangilinan J."/>
            <person name="Pereira M."/>
            <person name="Perotto S."/>
            <person name="Peter M."/>
            <person name="Riley R."/>
            <person name="Sitrit Y."/>
            <person name="Stielow B."/>
            <person name="Szollosi G."/>
            <person name="Zifcakova L."/>
            <person name="Stursova M."/>
            <person name="Spatafora J.W."/>
            <person name="Tedersoo L."/>
            <person name="Vaario L.-M."/>
            <person name="Yamada A."/>
            <person name="Yan M."/>
            <person name="Wang P."/>
            <person name="Xu J."/>
            <person name="Bruns T."/>
            <person name="Baldrian P."/>
            <person name="Vilgalys R."/>
            <person name="Henrissat B."/>
            <person name="Grigoriev I.V."/>
            <person name="Hibbett D."/>
            <person name="Nagy L.G."/>
            <person name="Martin F.M."/>
        </authorList>
    </citation>
    <scope>NUCLEOTIDE SEQUENCE</scope>
    <source>
        <strain evidence="2">BED1</strain>
    </source>
</reference>
<sequence length="147" mass="16833">MCVPVTAWLLLVSTSWWVIPNFRVNAPLLVDSKYNISSVFQQVLAPLQPRAVLRLHTTPSVVHTFSPSLKVWRRSRIEEPKRRKEKMPNCWHVKIQIAPGGPARSSNLINRNHTESIPSLFLYTVSFVQAPWHPTFDLLSISSESIH</sequence>
<reference evidence="2" key="2">
    <citation type="journal article" date="2020" name="Nat. Commun.">
        <title>Large-scale genome sequencing of mycorrhizal fungi provides insights into the early evolution of symbiotic traits.</title>
        <authorList>
            <person name="Miyauchi S."/>
            <person name="Kiss E."/>
            <person name="Kuo A."/>
            <person name="Drula E."/>
            <person name="Kohler A."/>
            <person name="Sanchez-Garcia M."/>
            <person name="Morin E."/>
            <person name="Andreopoulos B."/>
            <person name="Barry K.W."/>
            <person name="Bonito G."/>
            <person name="Buee M."/>
            <person name="Carver A."/>
            <person name="Chen C."/>
            <person name="Cichocki N."/>
            <person name="Clum A."/>
            <person name="Culley D."/>
            <person name="Crous P.W."/>
            <person name="Fauchery L."/>
            <person name="Girlanda M."/>
            <person name="Hayes R.D."/>
            <person name="Keri Z."/>
            <person name="LaButti K."/>
            <person name="Lipzen A."/>
            <person name="Lombard V."/>
            <person name="Magnuson J."/>
            <person name="Maillard F."/>
            <person name="Murat C."/>
            <person name="Nolan M."/>
            <person name="Ohm R.A."/>
            <person name="Pangilinan J."/>
            <person name="Pereira M.F."/>
            <person name="Perotto S."/>
            <person name="Peter M."/>
            <person name="Pfister S."/>
            <person name="Riley R."/>
            <person name="Sitrit Y."/>
            <person name="Stielow J.B."/>
            <person name="Szollosi G."/>
            <person name="Zifcakova L."/>
            <person name="Stursova M."/>
            <person name="Spatafora J.W."/>
            <person name="Tedersoo L."/>
            <person name="Vaario L.M."/>
            <person name="Yamada A."/>
            <person name="Yan M."/>
            <person name="Wang P."/>
            <person name="Xu J."/>
            <person name="Bruns T."/>
            <person name="Baldrian P."/>
            <person name="Vilgalys R."/>
            <person name="Dunand C."/>
            <person name="Henrissat B."/>
            <person name="Grigoriev I.V."/>
            <person name="Hibbett D."/>
            <person name="Nagy L.G."/>
            <person name="Martin F.M."/>
        </authorList>
    </citation>
    <scope>NUCLEOTIDE SEQUENCE</scope>
    <source>
        <strain evidence="2">BED1</strain>
    </source>
</reference>
<evidence type="ECO:0000313" key="3">
    <source>
        <dbReference type="Proteomes" id="UP001194468"/>
    </source>
</evidence>
<name>A0AAD4BS60_BOLED</name>
<proteinExistence type="predicted"/>
<comment type="caution">
    <text evidence="2">The sequence shown here is derived from an EMBL/GenBank/DDBJ whole genome shotgun (WGS) entry which is preliminary data.</text>
</comment>
<keyword evidence="3" id="KW-1185">Reference proteome</keyword>
<dbReference type="Proteomes" id="UP001194468">
    <property type="component" value="Unassembled WGS sequence"/>
</dbReference>
<gene>
    <name evidence="2" type="ORF">L210DRAFT_219397</name>
</gene>
<dbReference type="AlphaFoldDB" id="A0AAD4BS60"/>
<evidence type="ECO:0000256" key="1">
    <source>
        <dbReference type="SAM" id="SignalP"/>
    </source>
</evidence>
<evidence type="ECO:0008006" key="4">
    <source>
        <dbReference type="Google" id="ProtNLM"/>
    </source>
</evidence>
<organism evidence="2 3">
    <name type="scientific">Boletus edulis BED1</name>
    <dbReference type="NCBI Taxonomy" id="1328754"/>
    <lineage>
        <taxon>Eukaryota</taxon>
        <taxon>Fungi</taxon>
        <taxon>Dikarya</taxon>
        <taxon>Basidiomycota</taxon>
        <taxon>Agaricomycotina</taxon>
        <taxon>Agaricomycetes</taxon>
        <taxon>Agaricomycetidae</taxon>
        <taxon>Boletales</taxon>
        <taxon>Boletineae</taxon>
        <taxon>Boletaceae</taxon>
        <taxon>Boletoideae</taxon>
        <taxon>Boletus</taxon>
    </lineage>
</organism>
<accession>A0AAD4BS60</accession>
<keyword evidence="1" id="KW-0732">Signal</keyword>
<feature type="chain" id="PRO_5042054707" description="Secreted protein" evidence="1">
    <location>
        <begin position="18"/>
        <end position="147"/>
    </location>
</feature>
<evidence type="ECO:0000313" key="2">
    <source>
        <dbReference type="EMBL" id="KAF8438021.1"/>
    </source>
</evidence>